<evidence type="ECO:0000313" key="2">
    <source>
        <dbReference type="EMBL" id="PPV16024.1"/>
    </source>
</evidence>
<dbReference type="SUPFAM" id="SSF53067">
    <property type="entry name" value="Actin-like ATPase domain"/>
    <property type="match status" value="1"/>
</dbReference>
<proteinExistence type="predicted"/>
<dbReference type="AlphaFoldDB" id="A0A2S7FCP1"/>
<dbReference type="InterPro" id="IPR040607">
    <property type="entry name" value="ALP_N"/>
</dbReference>
<dbReference type="Pfam" id="PF17989">
    <property type="entry name" value="ALP_N"/>
    <property type="match status" value="1"/>
</dbReference>
<dbReference type="RefSeq" id="WP_052188394.1">
    <property type="nucleotide sequence ID" value="NZ_JBAMGI010000019.1"/>
</dbReference>
<organism evidence="2 3">
    <name type="scientific">Clostridium butyricum</name>
    <dbReference type="NCBI Taxonomy" id="1492"/>
    <lineage>
        <taxon>Bacteria</taxon>
        <taxon>Bacillati</taxon>
        <taxon>Bacillota</taxon>
        <taxon>Clostridia</taxon>
        <taxon>Eubacteriales</taxon>
        <taxon>Clostridiaceae</taxon>
        <taxon>Clostridium</taxon>
    </lineage>
</organism>
<sequence length="156" mass="17377">MNLGIDIGNYGTKTSSGVIFESKVAKSSILTTNPICNLENETYILGEGVFDTEYRKIKKQNYLKLLFGAITLSSEERFNNIVLGLPISQYKIDKEALISLVLTSPLEGLINNVERKVVIDDIEVYPEGVGTVGYDFEGILIDIGGRRKNHRLLFNC</sequence>
<name>A0A2S7FCP1_CLOBU</name>
<protein>
    <recommendedName>
        <fullName evidence="1">Actin-like protein N-terminal domain-containing protein</fullName>
    </recommendedName>
</protein>
<dbReference type="InterPro" id="IPR043129">
    <property type="entry name" value="ATPase_NBD"/>
</dbReference>
<dbReference type="Gene3D" id="3.30.420.40">
    <property type="match status" value="1"/>
</dbReference>
<feature type="domain" description="Actin-like protein N-terminal" evidence="1">
    <location>
        <begin position="4"/>
        <end position="130"/>
    </location>
</feature>
<dbReference type="EMBL" id="LRDH01000095">
    <property type="protein sequence ID" value="PPV16024.1"/>
    <property type="molecule type" value="Genomic_DNA"/>
</dbReference>
<evidence type="ECO:0000313" key="3">
    <source>
        <dbReference type="Proteomes" id="UP000238081"/>
    </source>
</evidence>
<accession>A0A2S7FCP1</accession>
<evidence type="ECO:0000259" key="1">
    <source>
        <dbReference type="Pfam" id="PF17989"/>
    </source>
</evidence>
<reference evidence="2 3" key="1">
    <citation type="submission" date="2016-01" db="EMBL/GenBank/DDBJ databases">
        <title>Characterization of the Clostridium difficile lineages that are prevalent in Hong Kong and China.</title>
        <authorList>
            <person name="Kwok J.S.-L."/>
            <person name="Lam W.-Y."/>
            <person name="Ip M."/>
            <person name="Chan T.-F."/>
            <person name="Hawkey P.M."/>
            <person name="Tsui S.K.-W."/>
        </authorList>
    </citation>
    <scope>NUCLEOTIDE SEQUENCE [LARGE SCALE GENOMIC DNA]</scope>
    <source>
        <strain evidence="2 3">300064</strain>
    </source>
</reference>
<dbReference type="Proteomes" id="UP000238081">
    <property type="component" value="Unassembled WGS sequence"/>
</dbReference>
<dbReference type="CDD" id="cd10227">
    <property type="entry name" value="ASKHA_NBD_ParM-like"/>
    <property type="match status" value="1"/>
</dbReference>
<comment type="caution">
    <text evidence="2">The sequence shown here is derived from an EMBL/GenBank/DDBJ whole genome shotgun (WGS) entry which is preliminary data.</text>
</comment>
<gene>
    <name evidence="2" type="ORF">AWN73_10760</name>
</gene>